<feature type="compositionally biased region" description="Polar residues" evidence="1">
    <location>
        <begin position="116"/>
        <end position="125"/>
    </location>
</feature>
<evidence type="ECO:0000313" key="3">
    <source>
        <dbReference type="Proteomes" id="UP000325315"/>
    </source>
</evidence>
<dbReference type="Gene3D" id="2.40.70.10">
    <property type="entry name" value="Acid Proteases"/>
    <property type="match status" value="1"/>
</dbReference>
<sequence length="431" mass="48966">MTVTEYEQEFDRLSKYDRECVSTEAIMCKRFEDGLNEDIMLLVGILELKEFIVLVERAYKAEELSKEKRKAEFETRDSRKRLMNKPFQSSSKKSRDLYTRSNASAGYPNRERVKQYSGSKAQTTSIVSVGNARSNRPECQHCGRRHPDECRMNNRACFKYGSQDDFIRDCPEIAEKDNFQNTRSSNIAARGRLVGNTGNVTSSKGVTKDSAVRSEARAPARAYAIRAREDVSSPDVITGTFSLYDTNELGSNKNLPVESTEFVIKVSNPLGKYVLVDKVCKSCPLMIRCHCFPAGLMLLLFDEFDVILGMDWLTLHDVVVNCRRKTIKLKCQNNEILRIEPDESGELPTVISSMSAQRYVRKGYEAFLAYVLNTKVSKLKIESVPIVCEYPDVFPKELPGLPSIREVEFAIDLVPGTLPILMLRIEWLQPN</sequence>
<feature type="region of interest" description="Disordered" evidence="1">
    <location>
        <begin position="69"/>
        <end position="125"/>
    </location>
</feature>
<reference evidence="3" key="1">
    <citation type="journal article" date="2019" name="Plant Biotechnol. J.">
        <title>Genome sequencing of the Australian wild diploid species Gossypium australe highlights disease resistance and delayed gland morphogenesis.</title>
        <authorList>
            <person name="Cai Y."/>
            <person name="Cai X."/>
            <person name="Wang Q."/>
            <person name="Wang P."/>
            <person name="Zhang Y."/>
            <person name="Cai C."/>
            <person name="Xu Y."/>
            <person name="Wang K."/>
            <person name="Zhou Z."/>
            <person name="Wang C."/>
            <person name="Geng S."/>
            <person name="Li B."/>
            <person name="Dong Q."/>
            <person name="Hou Y."/>
            <person name="Wang H."/>
            <person name="Ai P."/>
            <person name="Liu Z."/>
            <person name="Yi F."/>
            <person name="Sun M."/>
            <person name="An G."/>
            <person name="Cheng J."/>
            <person name="Zhang Y."/>
            <person name="Shi Q."/>
            <person name="Xie Y."/>
            <person name="Shi X."/>
            <person name="Chang Y."/>
            <person name="Huang F."/>
            <person name="Chen Y."/>
            <person name="Hong S."/>
            <person name="Mi L."/>
            <person name="Sun Q."/>
            <person name="Zhang L."/>
            <person name="Zhou B."/>
            <person name="Peng R."/>
            <person name="Zhang X."/>
            <person name="Liu F."/>
        </authorList>
    </citation>
    <scope>NUCLEOTIDE SEQUENCE [LARGE SCALE GENOMIC DNA]</scope>
    <source>
        <strain evidence="3">cv. PA1801</strain>
    </source>
</reference>
<dbReference type="CDD" id="cd00303">
    <property type="entry name" value="retropepsin_like"/>
    <property type="match status" value="1"/>
</dbReference>
<dbReference type="Proteomes" id="UP000325315">
    <property type="component" value="Unassembled WGS sequence"/>
</dbReference>
<dbReference type="InterPro" id="IPR032567">
    <property type="entry name" value="RTL1-rel"/>
</dbReference>
<dbReference type="PANTHER" id="PTHR15503:SF45">
    <property type="entry name" value="RNA-DIRECTED DNA POLYMERASE HOMOLOG"/>
    <property type="match status" value="1"/>
</dbReference>
<dbReference type="InterPro" id="IPR021109">
    <property type="entry name" value="Peptidase_aspartic_dom_sf"/>
</dbReference>
<keyword evidence="3" id="KW-1185">Reference proteome</keyword>
<proteinExistence type="predicted"/>
<gene>
    <name evidence="2" type="ORF">EPI10_006687</name>
</gene>
<dbReference type="Pfam" id="PF08284">
    <property type="entry name" value="RVP_2"/>
    <property type="match status" value="1"/>
</dbReference>
<comment type="caution">
    <text evidence="2">The sequence shown here is derived from an EMBL/GenBank/DDBJ whole genome shotgun (WGS) entry which is preliminary data.</text>
</comment>
<dbReference type="AlphaFoldDB" id="A0A5B6WT19"/>
<evidence type="ECO:0000313" key="2">
    <source>
        <dbReference type="EMBL" id="KAA3484613.1"/>
    </source>
</evidence>
<organism evidence="2 3">
    <name type="scientific">Gossypium australe</name>
    <dbReference type="NCBI Taxonomy" id="47621"/>
    <lineage>
        <taxon>Eukaryota</taxon>
        <taxon>Viridiplantae</taxon>
        <taxon>Streptophyta</taxon>
        <taxon>Embryophyta</taxon>
        <taxon>Tracheophyta</taxon>
        <taxon>Spermatophyta</taxon>
        <taxon>Magnoliopsida</taxon>
        <taxon>eudicotyledons</taxon>
        <taxon>Gunneridae</taxon>
        <taxon>Pentapetalae</taxon>
        <taxon>rosids</taxon>
        <taxon>malvids</taxon>
        <taxon>Malvales</taxon>
        <taxon>Malvaceae</taxon>
        <taxon>Malvoideae</taxon>
        <taxon>Gossypium</taxon>
    </lineage>
</organism>
<accession>A0A5B6WT19</accession>
<evidence type="ECO:0000256" key="1">
    <source>
        <dbReference type="SAM" id="MobiDB-lite"/>
    </source>
</evidence>
<protein>
    <submittedName>
        <fullName evidence="2">Gag-Pol polyprotein</fullName>
    </submittedName>
</protein>
<name>A0A5B6WT19_9ROSI</name>
<dbReference type="OrthoDB" id="8066754at2759"/>
<dbReference type="PANTHER" id="PTHR15503">
    <property type="entry name" value="LDOC1 RELATED"/>
    <property type="match status" value="1"/>
</dbReference>
<dbReference type="EMBL" id="SMMG02000002">
    <property type="protein sequence ID" value="KAA3484613.1"/>
    <property type="molecule type" value="Genomic_DNA"/>
</dbReference>